<proteinExistence type="predicted"/>
<sequence>MYNQETGAPVGCAEDYVRDGLRYGELSGGQKHLIYILRYFARCLAADATCRVVLLCDELLGGLDYLRQPRVLRMLRRLKKELSLAVLYISTELHQLHLVADDFAFLHDGGICEFGPAEEVMEFPKHPATKDYLHQFKSLPGGHRLGGKLAEAFDKLAEDADLNADWLCPARPP</sequence>
<dbReference type="SUPFAM" id="SSF52540">
    <property type="entry name" value="P-loop containing nucleoside triphosphate hydrolases"/>
    <property type="match status" value="1"/>
</dbReference>
<dbReference type="Proteomes" id="UP000649617">
    <property type="component" value="Unassembled WGS sequence"/>
</dbReference>
<keyword evidence="5" id="KW-1185">Reference proteome</keyword>
<keyword evidence="3" id="KW-0067">ATP-binding</keyword>
<keyword evidence="1" id="KW-0813">Transport</keyword>
<evidence type="ECO:0000256" key="3">
    <source>
        <dbReference type="ARBA" id="ARBA00022840"/>
    </source>
</evidence>
<evidence type="ECO:0000256" key="1">
    <source>
        <dbReference type="ARBA" id="ARBA00022448"/>
    </source>
</evidence>
<accession>A0A812XUQ3</accession>
<name>A0A812XUQ3_SYMPI</name>
<evidence type="ECO:0000313" key="4">
    <source>
        <dbReference type="EMBL" id="CAE7742402.1"/>
    </source>
</evidence>
<dbReference type="OrthoDB" id="10268106at2759"/>
<evidence type="ECO:0000256" key="2">
    <source>
        <dbReference type="ARBA" id="ARBA00022741"/>
    </source>
</evidence>
<dbReference type="InterPro" id="IPR050319">
    <property type="entry name" value="ABC_transp_ATP-bind"/>
</dbReference>
<dbReference type="InterPro" id="IPR027417">
    <property type="entry name" value="P-loop_NTPase"/>
</dbReference>
<dbReference type="AlphaFoldDB" id="A0A812XUQ3"/>
<organism evidence="4 5">
    <name type="scientific">Symbiodinium pilosum</name>
    <name type="common">Dinoflagellate</name>
    <dbReference type="NCBI Taxonomy" id="2952"/>
    <lineage>
        <taxon>Eukaryota</taxon>
        <taxon>Sar</taxon>
        <taxon>Alveolata</taxon>
        <taxon>Dinophyceae</taxon>
        <taxon>Suessiales</taxon>
        <taxon>Symbiodiniaceae</taxon>
        <taxon>Symbiodinium</taxon>
    </lineage>
</organism>
<dbReference type="PANTHER" id="PTHR43776">
    <property type="entry name" value="TRANSPORT ATP-BINDING PROTEIN"/>
    <property type="match status" value="1"/>
</dbReference>
<reference evidence="4" key="1">
    <citation type="submission" date="2021-02" db="EMBL/GenBank/DDBJ databases">
        <authorList>
            <person name="Dougan E. K."/>
            <person name="Rhodes N."/>
            <person name="Thang M."/>
            <person name="Chan C."/>
        </authorList>
    </citation>
    <scope>NUCLEOTIDE SEQUENCE</scope>
</reference>
<gene>
    <name evidence="4" type="primary">metN2</name>
    <name evidence="4" type="ORF">SPIL2461_LOCUS21383</name>
</gene>
<dbReference type="GO" id="GO:0005524">
    <property type="term" value="F:ATP binding"/>
    <property type="evidence" value="ECO:0007669"/>
    <property type="project" value="UniProtKB-KW"/>
</dbReference>
<dbReference type="Gene3D" id="3.40.50.300">
    <property type="entry name" value="P-loop containing nucleotide triphosphate hydrolases"/>
    <property type="match status" value="1"/>
</dbReference>
<evidence type="ECO:0000313" key="5">
    <source>
        <dbReference type="Proteomes" id="UP000649617"/>
    </source>
</evidence>
<comment type="caution">
    <text evidence="4">The sequence shown here is derived from an EMBL/GenBank/DDBJ whole genome shotgun (WGS) entry which is preliminary data.</text>
</comment>
<protein>
    <submittedName>
        <fullName evidence="4">MetN2 protein</fullName>
    </submittedName>
</protein>
<keyword evidence="2" id="KW-0547">Nucleotide-binding</keyword>
<dbReference type="EMBL" id="CAJNIZ010046187">
    <property type="protein sequence ID" value="CAE7742402.1"/>
    <property type="molecule type" value="Genomic_DNA"/>
</dbReference>